<name>A0A6A5SSG3_9PLEO</name>
<organism evidence="3 4">
    <name type="scientific">Clathrospora elynae</name>
    <dbReference type="NCBI Taxonomy" id="706981"/>
    <lineage>
        <taxon>Eukaryota</taxon>
        <taxon>Fungi</taxon>
        <taxon>Dikarya</taxon>
        <taxon>Ascomycota</taxon>
        <taxon>Pezizomycotina</taxon>
        <taxon>Dothideomycetes</taxon>
        <taxon>Pleosporomycetidae</taxon>
        <taxon>Pleosporales</taxon>
        <taxon>Diademaceae</taxon>
        <taxon>Clathrospora</taxon>
    </lineage>
</organism>
<feature type="signal peptide" evidence="2">
    <location>
        <begin position="1"/>
        <end position="21"/>
    </location>
</feature>
<keyword evidence="4" id="KW-1185">Reference proteome</keyword>
<gene>
    <name evidence="3" type="ORF">EJ02DRAFT_488220</name>
</gene>
<evidence type="ECO:0000313" key="3">
    <source>
        <dbReference type="EMBL" id="KAF1942664.1"/>
    </source>
</evidence>
<dbReference type="OrthoDB" id="432970at2759"/>
<feature type="region of interest" description="Disordered" evidence="1">
    <location>
        <begin position="174"/>
        <end position="208"/>
    </location>
</feature>
<dbReference type="EMBL" id="ML976032">
    <property type="protein sequence ID" value="KAF1942664.1"/>
    <property type="molecule type" value="Genomic_DNA"/>
</dbReference>
<sequence>MTAKLLNCGILWWWAVNVCQPRRHGEVENNHTQYCCAGPRATLTSNLGPALTYLFAPVNKRRILAIMAPFRELSLEEDRIARAALTLQEAFLDFREATWHSFVADIFNEGKSIAVIEGLNQTRDRLNGWFAQFPHYMGLDEHEKAAVLTMMSGHELGHMQKLVNQMYEEQKRIEANRTDNVPRHGRPPRRSAPLSPPHRPPHHTCPQDGRFGLNDYDYWLMRVTSRATGKQWALDLMGPQYDIQLLCFRWTTMMNSFAEKELSVQPFGTLATYTAELVELKGMMGMGLEVGAQAMQAFHDVVDARMDNKGLSWNAILDK</sequence>
<feature type="chain" id="PRO_5025474113" evidence="2">
    <location>
        <begin position="22"/>
        <end position="319"/>
    </location>
</feature>
<evidence type="ECO:0000256" key="1">
    <source>
        <dbReference type="SAM" id="MobiDB-lite"/>
    </source>
</evidence>
<evidence type="ECO:0000256" key="2">
    <source>
        <dbReference type="SAM" id="SignalP"/>
    </source>
</evidence>
<proteinExistence type="predicted"/>
<dbReference type="Proteomes" id="UP000800038">
    <property type="component" value="Unassembled WGS sequence"/>
</dbReference>
<protein>
    <submittedName>
        <fullName evidence="3">Uncharacterized protein</fullName>
    </submittedName>
</protein>
<evidence type="ECO:0000313" key="4">
    <source>
        <dbReference type="Proteomes" id="UP000800038"/>
    </source>
</evidence>
<reference evidence="3" key="1">
    <citation type="journal article" date="2020" name="Stud. Mycol.">
        <title>101 Dothideomycetes genomes: a test case for predicting lifestyles and emergence of pathogens.</title>
        <authorList>
            <person name="Haridas S."/>
            <person name="Albert R."/>
            <person name="Binder M."/>
            <person name="Bloem J."/>
            <person name="Labutti K."/>
            <person name="Salamov A."/>
            <person name="Andreopoulos B."/>
            <person name="Baker S."/>
            <person name="Barry K."/>
            <person name="Bills G."/>
            <person name="Bluhm B."/>
            <person name="Cannon C."/>
            <person name="Castanera R."/>
            <person name="Culley D."/>
            <person name="Daum C."/>
            <person name="Ezra D."/>
            <person name="Gonzalez J."/>
            <person name="Henrissat B."/>
            <person name="Kuo A."/>
            <person name="Liang C."/>
            <person name="Lipzen A."/>
            <person name="Lutzoni F."/>
            <person name="Magnuson J."/>
            <person name="Mondo S."/>
            <person name="Nolan M."/>
            <person name="Ohm R."/>
            <person name="Pangilinan J."/>
            <person name="Park H.-J."/>
            <person name="Ramirez L."/>
            <person name="Alfaro M."/>
            <person name="Sun H."/>
            <person name="Tritt A."/>
            <person name="Yoshinaga Y."/>
            <person name="Zwiers L.-H."/>
            <person name="Turgeon B."/>
            <person name="Goodwin S."/>
            <person name="Spatafora J."/>
            <person name="Crous P."/>
            <person name="Grigoriev I."/>
        </authorList>
    </citation>
    <scope>NUCLEOTIDE SEQUENCE</scope>
    <source>
        <strain evidence="3">CBS 161.51</strain>
    </source>
</reference>
<dbReference type="AlphaFoldDB" id="A0A6A5SSG3"/>
<accession>A0A6A5SSG3</accession>
<keyword evidence="2" id="KW-0732">Signal</keyword>